<dbReference type="SUPFAM" id="SSF53448">
    <property type="entry name" value="Nucleotide-diphospho-sugar transferases"/>
    <property type="match status" value="1"/>
</dbReference>
<dbReference type="InterPro" id="IPR029044">
    <property type="entry name" value="Nucleotide-diphossugar_trans"/>
</dbReference>
<dbReference type="InterPro" id="IPR050065">
    <property type="entry name" value="GlmU-like"/>
</dbReference>
<gene>
    <name evidence="4" type="ORF">ENO59_01645</name>
</gene>
<dbReference type="AlphaFoldDB" id="A0A7V2AYY0"/>
<proteinExistence type="predicted"/>
<evidence type="ECO:0000256" key="1">
    <source>
        <dbReference type="ARBA" id="ARBA00022679"/>
    </source>
</evidence>
<dbReference type="Pfam" id="PF12804">
    <property type="entry name" value="NTP_transf_3"/>
    <property type="match status" value="1"/>
</dbReference>
<dbReference type="GO" id="GO:0016779">
    <property type="term" value="F:nucleotidyltransferase activity"/>
    <property type="evidence" value="ECO:0007669"/>
    <property type="project" value="UniProtKB-KW"/>
</dbReference>
<accession>A0A7V2AYY0</accession>
<dbReference type="InterPro" id="IPR025877">
    <property type="entry name" value="MobA-like_NTP_Trfase"/>
</dbReference>
<keyword evidence="1 4" id="KW-0808">Transferase</keyword>
<name>A0A7V2AYY0_RHOMR</name>
<dbReference type="Gene3D" id="3.90.550.10">
    <property type="entry name" value="Spore Coat Polysaccharide Biosynthesis Protein SpsA, Chain A"/>
    <property type="match status" value="1"/>
</dbReference>
<dbReference type="PANTHER" id="PTHR43584">
    <property type="entry name" value="NUCLEOTIDYL TRANSFERASE"/>
    <property type="match status" value="1"/>
</dbReference>
<organism evidence="4">
    <name type="scientific">Rhodothermus marinus</name>
    <name type="common">Rhodothermus obamensis</name>
    <dbReference type="NCBI Taxonomy" id="29549"/>
    <lineage>
        <taxon>Bacteria</taxon>
        <taxon>Pseudomonadati</taxon>
        <taxon>Rhodothermota</taxon>
        <taxon>Rhodothermia</taxon>
        <taxon>Rhodothermales</taxon>
        <taxon>Rhodothermaceae</taxon>
        <taxon>Rhodothermus</taxon>
    </lineage>
</organism>
<evidence type="ECO:0000259" key="3">
    <source>
        <dbReference type="Pfam" id="PF12804"/>
    </source>
</evidence>
<dbReference type="EMBL" id="DSGB01000002">
    <property type="protein sequence ID" value="HER95215.1"/>
    <property type="molecule type" value="Genomic_DNA"/>
</dbReference>
<keyword evidence="2" id="KW-0548">Nucleotidyltransferase</keyword>
<sequence length="257" mass="27757">MNCQAAGPRTGVVLAAGLGSRLAGARPGFRLKPLTPVAGMPLLLRTLRSVALAGCRDVVIVVGYHGEEVEAAVRQYYDGPLQVHIAYNPHYALQNGLSVLAARPYVAAEPFLVMMADHVVGDELMTLVRAHVPPAQGATLLVDYRVDQIFDLADATKVRVENGWIVDIGKQLTNYNAIDTGVFVCSFALMDALEAVYRERGDASLSDGVRRLAQMRRMAALDIGNGFWQDVDTPEMLAYAEAQLLARAGQPVTLHSS</sequence>
<reference evidence="4" key="1">
    <citation type="journal article" date="2020" name="mSystems">
        <title>Genome- and Community-Level Interaction Insights into Carbon Utilization and Element Cycling Functions of Hydrothermarchaeota in Hydrothermal Sediment.</title>
        <authorList>
            <person name="Zhou Z."/>
            <person name="Liu Y."/>
            <person name="Xu W."/>
            <person name="Pan J."/>
            <person name="Luo Z.H."/>
            <person name="Li M."/>
        </authorList>
    </citation>
    <scope>NUCLEOTIDE SEQUENCE [LARGE SCALE GENOMIC DNA]</scope>
    <source>
        <strain evidence="4">SpSt-143</strain>
    </source>
</reference>
<comment type="caution">
    <text evidence="4">The sequence shown here is derived from an EMBL/GenBank/DDBJ whole genome shotgun (WGS) entry which is preliminary data.</text>
</comment>
<protein>
    <submittedName>
        <fullName evidence="4">Nucleotidyltransferase</fullName>
    </submittedName>
</protein>
<dbReference type="PANTHER" id="PTHR43584:SF8">
    <property type="entry name" value="N-ACETYLMURAMATE ALPHA-1-PHOSPHATE URIDYLYLTRANSFERASE"/>
    <property type="match status" value="1"/>
</dbReference>
<feature type="domain" description="MobA-like NTP transferase" evidence="3">
    <location>
        <begin position="11"/>
        <end position="144"/>
    </location>
</feature>
<evidence type="ECO:0000256" key="2">
    <source>
        <dbReference type="ARBA" id="ARBA00022695"/>
    </source>
</evidence>
<evidence type="ECO:0000313" key="4">
    <source>
        <dbReference type="EMBL" id="HER95215.1"/>
    </source>
</evidence>